<dbReference type="EMBL" id="BLXT01006265">
    <property type="protein sequence ID" value="GFO30777.1"/>
    <property type="molecule type" value="Genomic_DNA"/>
</dbReference>
<name>A0AAV4CGR9_9GAST</name>
<protein>
    <submittedName>
        <fullName evidence="1">Uncharacterized protein</fullName>
    </submittedName>
</protein>
<accession>A0AAV4CGR9</accession>
<gene>
    <name evidence="1" type="ORF">PoB_005728200</name>
</gene>
<organism evidence="1 2">
    <name type="scientific">Plakobranchus ocellatus</name>
    <dbReference type="NCBI Taxonomy" id="259542"/>
    <lineage>
        <taxon>Eukaryota</taxon>
        <taxon>Metazoa</taxon>
        <taxon>Spiralia</taxon>
        <taxon>Lophotrochozoa</taxon>
        <taxon>Mollusca</taxon>
        <taxon>Gastropoda</taxon>
        <taxon>Heterobranchia</taxon>
        <taxon>Euthyneura</taxon>
        <taxon>Panpulmonata</taxon>
        <taxon>Sacoglossa</taxon>
        <taxon>Placobranchoidea</taxon>
        <taxon>Plakobranchidae</taxon>
        <taxon>Plakobranchus</taxon>
    </lineage>
</organism>
<evidence type="ECO:0000313" key="1">
    <source>
        <dbReference type="EMBL" id="GFO30777.1"/>
    </source>
</evidence>
<dbReference type="Proteomes" id="UP000735302">
    <property type="component" value="Unassembled WGS sequence"/>
</dbReference>
<reference evidence="1 2" key="1">
    <citation type="journal article" date="2021" name="Elife">
        <title>Chloroplast acquisition without the gene transfer in kleptoplastic sea slugs, Plakobranchus ocellatus.</title>
        <authorList>
            <person name="Maeda T."/>
            <person name="Takahashi S."/>
            <person name="Yoshida T."/>
            <person name="Shimamura S."/>
            <person name="Takaki Y."/>
            <person name="Nagai Y."/>
            <person name="Toyoda A."/>
            <person name="Suzuki Y."/>
            <person name="Arimoto A."/>
            <person name="Ishii H."/>
            <person name="Satoh N."/>
            <person name="Nishiyama T."/>
            <person name="Hasebe M."/>
            <person name="Maruyama T."/>
            <person name="Minagawa J."/>
            <person name="Obokata J."/>
            <person name="Shigenobu S."/>
        </authorList>
    </citation>
    <scope>NUCLEOTIDE SEQUENCE [LARGE SCALE GENOMIC DNA]</scope>
</reference>
<proteinExistence type="predicted"/>
<keyword evidence="2" id="KW-1185">Reference proteome</keyword>
<evidence type="ECO:0000313" key="2">
    <source>
        <dbReference type="Proteomes" id="UP000735302"/>
    </source>
</evidence>
<comment type="caution">
    <text evidence="1">The sequence shown here is derived from an EMBL/GenBank/DDBJ whole genome shotgun (WGS) entry which is preliminary data.</text>
</comment>
<dbReference type="AlphaFoldDB" id="A0AAV4CGR9"/>
<sequence>MWVTLTATSVLQVSHDKSRRLQCGPTLSLSVVSIIRQLFFSRKCYLSVAVAEGLAGLLDQVLSQPTVSSRRCGLAFTVERAGIWAIARGVNTAPGQDFEEHDLSPSGI</sequence>